<gene>
    <name evidence="2" type="ORF">TRAPUB_9585</name>
</gene>
<keyword evidence="1" id="KW-0812">Transmembrane</keyword>
<comment type="caution">
    <text evidence="2">The sequence shown here is derived from an EMBL/GenBank/DDBJ whole genome shotgun (WGS) entry which is preliminary data.</text>
</comment>
<feature type="transmembrane region" description="Helical" evidence="1">
    <location>
        <begin position="53"/>
        <end position="70"/>
    </location>
</feature>
<feature type="transmembrane region" description="Helical" evidence="1">
    <location>
        <begin position="76"/>
        <end position="98"/>
    </location>
</feature>
<dbReference type="AlphaFoldDB" id="A0A1M2W1V9"/>
<dbReference type="OMA" id="MRYDSIV"/>
<dbReference type="STRING" id="154538.A0A1M2W1V9"/>
<sequence length="140" mass="15334">MTLGVADHPLVPVLSVLILGRLMRYDSIVRRYCTAAPGPTVHRKVARTIAQSEAVYSAAIVAQLVLYLIHSTKFLVSGYIFPPLVGISFTLIITHVGFDDIMGQLEREEANRPERGLHLEWAVKDSRGSSVPAVSSSYEG</sequence>
<reference evidence="2 3" key="1">
    <citation type="submission" date="2016-10" db="EMBL/GenBank/DDBJ databases">
        <title>Genome sequence of the basidiomycete white-rot fungus Trametes pubescens.</title>
        <authorList>
            <person name="Makela M.R."/>
            <person name="Granchi Z."/>
            <person name="Peng M."/>
            <person name="De Vries R.P."/>
            <person name="Grigoriev I."/>
            <person name="Riley R."/>
            <person name="Hilden K."/>
        </authorList>
    </citation>
    <scope>NUCLEOTIDE SEQUENCE [LARGE SCALE GENOMIC DNA]</scope>
    <source>
        <strain evidence="2 3">FBCC735</strain>
    </source>
</reference>
<keyword evidence="1" id="KW-0472">Membrane</keyword>
<dbReference type="EMBL" id="MNAD01000355">
    <property type="protein sequence ID" value="OJT13865.1"/>
    <property type="molecule type" value="Genomic_DNA"/>
</dbReference>
<evidence type="ECO:0000313" key="3">
    <source>
        <dbReference type="Proteomes" id="UP000184267"/>
    </source>
</evidence>
<dbReference type="Proteomes" id="UP000184267">
    <property type="component" value="Unassembled WGS sequence"/>
</dbReference>
<evidence type="ECO:0000256" key="1">
    <source>
        <dbReference type="SAM" id="Phobius"/>
    </source>
</evidence>
<name>A0A1M2W1V9_TRAPU</name>
<proteinExistence type="predicted"/>
<keyword evidence="1" id="KW-1133">Transmembrane helix</keyword>
<keyword evidence="3" id="KW-1185">Reference proteome</keyword>
<dbReference type="OrthoDB" id="2757359at2759"/>
<protein>
    <submittedName>
        <fullName evidence="2">Uncharacterized protein</fullName>
    </submittedName>
</protein>
<evidence type="ECO:0000313" key="2">
    <source>
        <dbReference type="EMBL" id="OJT13865.1"/>
    </source>
</evidence>
<organism evidence="2 3">
    <name type="scientific">Trametes pubescens</name>
    <name type="common">White-rot fungus</name>
    <dbReference type="NCBI Taxonomy" id="154538"/>
    <lineage>
        <taxon>Eukaryota</taxon>
        <taxon>Fungi</taxon>
        <taxon>Dikarya</taxon>
        <taxon>Basidiomycota</taxon>
        <taxon>Agaricomycotina</taxon>
        <taxon>Agaricomycetes</taxon>
        <taxon>Polyporales</taxon>
        <taxon>Polyporaceae</taxon>
        <taxon>Trametes</taxon>
    </lineage>
</organism>
<accession>A0A1M2W1V9</accession>